<dbReference type="EMBL" id="FXYF01000002">
    <property type="protein sequence ID" value="SMX35636.1"/>
    <property type="molecule type" value="Genomic_DNA"/>
</dbReference>
<proteinExistence type="predicted"/>
<organism evidence="1 2">
    <name type="scientific">Maliponia aquimaris</name>
    <dbReference type="NCBI Taxonomy" id="1673631"/>
    <lineage>
        <taxon>Bacteria</taxon>
        <taxon>Pseudomonadati</taxon>
        <taxon>Pseudomonadota</taxon>
        <taxon>Alphaproteobacteria</taxon>
        <taxon>Rhodobacterales</taxon>
        <taxon>Paracoccaceae</taxon>
        <taxon>Maliponia</taxon>
    </lineage>
</organism>
<accession>A0A238K0Z9</accession>
<dbReference type="AlphaFoldDB" id="A0A238K0Z9"/>
<name>A0A238K0Z9_9RHOB</name>
<sequence length="267" mass="29487">MIRTVLAIGLATFLAMPVRAEFIAPAGGNGGWLREIALGRFEIARGATRNERDVIAYQTRRLKLLVALYHDVYDGMCPITGPARGFSQQIDLVTRKALTGQETDRVAGEPLTIQVRQEYVDVFSDGWALAASPAELVLTMGPNVTALFEELAVASRDVIRANGCGSAGLELFERNLAEIVRGRPSLQRRGLERTEMERRCLDTGMAGLEARLGTPLDAACGCMARQMWEHLPEDWVARVEDRFVREEVLLSAALTPESWEGVRSCLR</sequence>
<keyword evidence="2" id="KW-1185">Reference proteome</keyword>
<evidence type="ECO:0000313" key="1">
    <source>
        <dbReference type="EMBL" id="SMX35636.1"/>
    </source>
</evidence>
<dbReference type="RefSeq" id="WP_141194778.1">
    <property type="nucleotide sequence ID" value="NZ_FXYF01000002.1"/>
</dbReference>
<gene>
    <name evidence="1" type="ORF">MAA8898_00594</name>
</gene>
<dbReference type="Proteomes" id="UP000207598">
    <property type="component" value="Unassembled WGS sequence"/>
</dbReference>
<reference evidence="1 2" key="1">
    <citation type="submission" date="2017-05" db="EMBL/GenBank/DDBJ databases">
        <authorList>
            <person name="Song R."/>
            <person name="Chenine A.L."/>
            <person name="Ruprecht R.M."/>
        </authorList>
    </citation>
    <scope>NUCLEOTIDE SEQUENCE [LARGE SCALE GENOMIC DNA]</scope>
    <source>
        <strain evidence="1 2">CECT 8898</strain>
    </source>
</reference>
<protein>
    <submittedName>
        <fullName evidence="1">Uncharacterized protein</fullName>
    </submittedName>
</protein>
<evidence type="ECO:0000313" key="2">
    <source>
        <dbReference type="Proteomes" id="UP000207598"/>
    </source>
</evidence>